<keyword evidence="3" id="KW-0863">Zinc-finger</keyword>
<evidence type="ECO:0000256" key="2">
    <source>
        <dbReference type="ARBA" id="ARBA00022723"/>
    </source>
</evidence>
<dbReference type="PANTHER" id="PTHR15835">
    <property type="entry name" value="NUCLEAR-INTERACTING PARTNER OF ALK"/>
    <property type="match status" value="1"/>
</dbReference>
<dbReference type="Pfam" id="PF07967">
    <property type="entry name" value="zf-C3HC"/>
    <property type="match status" value="1"/>
</dbReference>
<keyword evidence="2" id="KW-0479">Metal-binding</keyword>
<evidence type="ECO:0000256" key="6">
    <source>
        <dbReference type="ARBA" id="ARBA00044931"/>
    </source>
</evidence>
<dbReference type="GO" id="GO:0005634">
    <property type="term" value="C:nucleus"/>
    <property type="evidence" value="ECO:0007669"/>
    <property type="project" value="UniProtKB-SubCell"/>
</dbReference>
<feature type="compositionally biased region" description="Polar residues" evidence="7">
    <location>
        <begin position="393"/>
        <end position="403"/>
    </location>
</feature>
<feature type="region of interest" description="Disordered" evidence="7">
    <location>
        <begin position="304"/>
        <end position="403"/>
    </location>
</feature>
<sequence>MAAPNSDAVDGENSTSRIKPTAGTPQKVRELINEGIVGMTEGKDLAASPGPTNGSLEADTPPCESVSREAFFSRVETFTSLKWAGKPPELSPLVCAQYGWINVEFDLLKCSSCQTFLCATMQPAFNFQKYKERCAELLKALRTAHENFCFWPDSPCPDRFWLLLVNEPSVLFGDFLARFQSLCQLELQLPSLKPDDLKNMALSEDTIGLLLHLIEDELQQRGEGGKATLKFGSDNLQVHIASCVLALCGWTSSPCLGSLHLSIITCSYCMRKVGLWAFQQIEFTGTGDTDITLGLPVTPVTNERSTLFHLSPHRMTTRSRDTGLPQSSEQHELCQSPAPTRTRSGEVSSPTEHSEAEAVRSRPVTRSMGQGDSTLGSEVSSSPHKRPKRARLCSSSSSDNTSPRVCFDPLAQHRDWCPWVNVTKEVMSRSQIKDDKSSADQVAEPGWRAVLKVFLAMSKSNSSDTASVSVPEKSRKVFQIFRQWQEAVCSS</sequence>
<evidence type="ECO:0000259" key="9">
    <source>
        <dbReference type="Pfam" id="PF08600"/>
    </source>
</evidence>
<dbReference type="PANTHER" id="PTHR15835:SF6">
    <property type="entry name" value="ZINC FINGER C3HC-TYPE PROTEIN 1"/>
    <property type="match status" value="1"/>
</dbReference>
<evidence type="ECO:0000256" key="4">
    <source>
        <dbReference type="ARBA" id="ARBA00022833"/>
    </source>
</evidence>
<reference evidence="11" key="1">
    <citation type="submission" date="2025-08" db="UniProtKB">
        <authorList>
            <consortium name="RefSeq"/>
        </authorList>
    </citation>
    <scope>IDENTIFICATION</scope>
</reference>
<dbReference type="InParanoid" id="A0A6P8SB02"/>
<dbReference type="CTD" id="51530"/>
<feature type="region of interest" description="Disordered" evidence="7">
    <location>
        <begin position="1"/>
        <end position="26"/>
    </location>
</feature>
<dbReference type="InterPro" id="IPR013909">
    <property type="entry name" value="NuBaID_C"/>
</dbReference>
<dbReference type="AlphaFoldDB" id="A0A6P8SB02"/>
<dbReference type="RefSeq" id="XP_033815479.1">
    <property type="nucleotide sequence ID" value="XM_033959588.1"/>
</dbReference>
<evidence type="ECO:0000256" key="3">
    <source>
        <dbReference type="ARBA" id="ARBA00022771"/>
    </source>
</evidence>
<dbReference type="InterPro" id="IPR012935">
    <property type="entry name" value="NuBaID_N"/>
</dbReference>
<keyword evidence="5" id="KW-0539">Nucleus</keyword>
<evidence type="ECO:0000313" key="11">
    <source>
        <dbReference type="RefSeq" id="XP_033815479.1"/>
    </source>
</evidence>
<dbReference type="Proteomes" id="UP000515159">
    <property type="component" value="Chromosome 9"/>
</dbReference>
<feature type="compositionally biased region" description="Polar residues" evidence="7">
    <location>
        <begin position="367"/>
        <end position="382"/>
    </location>
</feature>
<name>A0A6P8SB02_GEOSA</name>
<comment type="function">
    <text evidence="6">Required for proper positioning of a substantial amount of TPR at the nuclear basket (NB) through interaction with TPR.</text>
</comment>
<gene>
    <name evidence="11" type="primary">ZC3HC1</name>
</gene>
<feature type="compositionally biased region" description="Polar residues" evidence="7">
    <location>
        <begin position="337"/>
        <end position="351"/>
    </location>
</feature>
<evidence type="ECO:0000313" key="10">
    <source>
        <dbReference type="Proteomes" id="UP000515159"/>
    </source>
</evidence>
<organism evidence="10 11">
    <name type="scientific">Geotrypetes seraphini</name>
    <name type="common">Gaboon caecilian</name>
    <name type="synonym">Caecilia seraphini</name>
    <dbReference type="NCBI Taxonomy" id="260995"/>
    <lineage>
        <taxon>Eukaryota</taxon>
        <taxon>Metazoa</taxon>
        <taxon>Chordata</taxon>
        <taxon>Craniata</taxon>
        <taxon>Vertebrata</taxon>
        <taxon>Euteleostomi</taxon>
        <taxon>Amphibia</taxon>
        <taxon>Gymnophiona</taxon>
        <taxon>Geotrypetes</taxon>
    </lineage>
</organism>
<accession>A0A6P8SB02</accession>
<keyword evidence="10" id="KW-1185">Reference proteome</keyword>
<dbReference type="GeneID" id="117367197"/>
<dbReference type="OrthoDB" id="614844at2759"/>
<dbReference type="Pfam" id="PF08600">
    <property type="entry name" value="NuBaID_C"/>
    <property type="match status" value="1"/>
</dbReference>
<dbReference type="GO" id="GO:0008270">
    <property type="term" value="F:zinc ion binding"/>
    <property type="evidence" value="ECO:0007669"/>
    <property type="project" value="UniProtKB-KW"/>
</dbReference>
<protein>
    <submittedName>
        <fullName evidence="11">Nuclear-interacting partner of ALK</fullName>
    </submittedName>
</protein>
<evidence type="ECO:0000256" key="5">
    <source>
        <dbReference type="ARBA" id="ARBA00023242"/>
    </source>
</evidence>
<proteinExistence type="predicted"/>
<feature type="region of interest" description="Disordered" evidence="7">
    <location>
        <begin position="42"/>
        <end position="62"/>
    </location>
</feature>
<evidence type="ECO:0000256" key="7">
    <source>
        <dbReference type="SAM" id="MobiDB-lite"/>
    </source>
</evidence>
<evidence type="ECO:0000256" key="1">
    <source>
        <dbReference type="ARBA" id="ARBA00004123"/>
    </source>
</evidence>
<feature type="domain" description="C3HC-type" evidence="8">
    <location>
        <begin position="66"/>
        <end position="192"/>
    </location>
</feature>
<evidence type="ECO:0000259" key="8">
    <source>
        <dbReference type="Pfam" id="PF07967"/>
    </source>
</evidence>
<comment type="subcellular location">
    <subcellularLocation>
        <location evidence="1">Nucleus</location>
    </subcellularLocation>
</comment>
<keyword evidence="4" id="KW-0862">Zinc</keyword>
<dbReference type="KEGG" id="gsh:117367197"/>
<dbReference type="FunCoup" id="A0A6P8SB02">
    <property type="interactions" value="2732"/>
</dbReference>
<feature type="domain" description="NuBaID C-terminal" evidence="9">
    <location>
        <begin position="243"/>
        <end position="459"/>
    </location>
</feature>